<gene>
    <name evidence="2" type="ORF">BBRV_LOCUS25490</name>
</gene>
<feature type="compositionally biased region" description="Polar residues" evidence="1">
    <location>
        <begin position="1"/>
        <end position="10"/>
    </location>
</feature>
<proteinExistence type="predicted"/>
<name>A0A6V7IHJ9_9HYME</name>
<dbReference type="AlphaFoldDB" id="A0A6V7IHJ9"/>
<dbReference type="EMBL" id="CADCXW020000003">
    <property type="protein sequence ID" value="CAD1539160.1"/>
    <property type="molecule type" value="Genomic_DNA"/>
</dbReference>
<organism evidence="2">
    <name type="scientific">Bracon brevicornis</name>
    <dbReference type="NCBI Taxonomy" id="1563983"/>
    <lineage>
        <taxon>Eukaryota</taxon>
        <taxon>Metazoa</taxon>
        <taxon>Ecdysozoa</taxon>
        <taxon>Arthropoda</taxon>
        <taxon>Hexapoda</taxon>
        <taxon>Insecta</taxon>
        <taxon>Pterygota</taxon>
        <taxon>Neoptera</taxon>
        <taxon>Endopterygota</taxon>
        <taxon>Hymenoptera</taxon>
        <taxon>Apocrita</taxon>
        <taxon>Ichneumonoidea</taxon>
        <taxon>Braconidae</taxon>
        <taxon>Braconinae</taxon>
        <taxon>Bracon</taxon>
    </lineage>
</organism>
<feature type="region of interest" description="Disordered" evidence="1">
    <location>
        <begin position="1"/>
        <end position="21"/>
    </location>
</feature>
<protein>
    <submittedName>
        <fullName evidence="2">Uncharacterized protein</fullName>
    </submittedName>
</protein>
<reference evidence="2" key="1">
    <citation type="submission" date="2020-07" db="EMBL/GenBank/DDBJ databases">
        <authorList>
            <person name="Ferguson B K."/>
        </authorList>
    </citation>
    <scope>NUCLEOTIDE SEQUENCE</scope>
    <source>
        <strain evidence="2">L06</strain>
    </source>
</reference>
<evidence type="ECO:0000313" key="2">
    <source>
        <dbReference type="EMBL" id="CAD1539160.1"/>
    </source>
</evidence>
<evidence type="ECO:0000256" key="1">
    <source>
        <dbReference type="SAM" id="MobiDB-lite"/>
    </source>
</evidence>
<accession>A0A6V7IHJ9</accession>
<sequence length="107" mass="12555">MDSPNNNSHDMNIEEDEPELADPNLTIINKDEKPSPLYIYEVKFDELTRLLTENDIDPNSFYLNIIKIEDDERPTNELESRVTISLHVNNILNYKKIIQILNDKQIL</sequence>